<reference evidence="15 16" key="1">
    <citation type="submission" date="2024-02" db="EMBL/GenBank/DDBJ databases">
        <title>Chromosome-scale genome assembly of the rough periwinkle Littorina saxatilis.</title>
        <authorList>
            <person name="De Jode A."/>
            <person name="Faria R."/>
            <person name="Formenti G."/>
            <person name="Sims Y."/>
            <person name="Smith T.P."/>
            <person name="Tracey A."/>
            <person name="Wood J.M.D."/>
            <person name="Zagrodzka Z.B."/>
            <person name="Johannesson K."/>
            <person name="Butlin R.K."/>
            <person name="Leder E.H."/>
        </authorList>
    </citation>
    <scope>NUCLEOTIDE SEQUENCE [LARGE SCALE GENOMIC DNA]</scope>
    <source>
        <strain evidence="15">Snail1</strain>
        <tissue evidence="15">Muscle</tissue>
    </source>
</reference>
<evidence type="ECO:0000256" key="1">
    <source>
        <dbReference type="ARBA" id="ARBA00000829"/>
    </source>
</evidence>
<protein>
    <recommendedName>
        <fullName evidence="4">beta-mannosidase</fullName>
        <ecNumber evidence="4">3.2.1.25</ecNumber>
    </recommendedName>
    <alternativeName>
        <fullName evidence="10">Mannanase</fullName>
    </alternativeName>
</protein>
<dbReference type="GO" id="GO:0004567">
    <property type="term" value="F:beta-mannosidase activity"/>
    <property type="evidence" value="ECO:0007669"/>
    <property type="project" value="UniProtKB-EC"/>
</dbReference>
<dbReference type="InterPro" id="IPR054593">
    <property type="entry name" value="Beta-mannosidase-like_N2"/>
</dbReference>
<dbReference type="GO" id="GO:0006516">
    <property type="term" value="P:glycoprotein catabolic process"/>
    <property type="evidence" value="ECO:0007669"/>
    <property type="project" value="TreeGrafter"/>
</dbReference>
<name>A0AAN9G3N7_9CAEN</name>
<dbReference type="InterPro" id="IPR036156">
    <property type="entry name" value="Beta-gal/glucu_dom_sf"/>
</dbReference>
<dbReference type="PANTHER" id="PTHR43730:SF1">
    <property type="entry name" value="BETA-MANNOSIDASE"/>
    <property type="match status" value="1"/>
</dbReference>
<dbReference type="Pfam" id="PF22666">
    <property type="entry name" value="Glyco_hydro_2_N2"/>
    <property type="match status" value="1"/>
</dbReference>
<keyword evidence="8" id="KW-0458">Lysosome</keyword>
<dbReference type="SUPFAM" id="SSF49785">
    <property type="entry name" value="Galactose-binding domain-like"/>
    <property type="match status" value="1"/>
</dbReference>
<dbReference type="PANTHER" id="PTHR43730">
    <property type="entry name" value="BETA-MANNOSIDASE"/>
    <property type="match status" value="1"/>
</dbReference>
<comment type="caution">
    <text evidence="15">The sequence shown here is derived from an EMBL/GenBank/DDBJ whole genome shotgun (WGS) entry which is preliminary data.</text>
</comment>
<evidence type="ECO:0000256" key="4">
    <source>
        <dbReference type="ARBA" id="ARBA00012754"/>
    </source>
</evidence>
<feature type="domain" description="Beta-mannosidase-like galactose-binding" evidence="14">
    <location>
        <begin position="35"/>
        <end position="202"/>
    </location>
</feature>
<evidence type="ECO:0000256" key="9">
    <source>
        <dbReference type="ARBA" id="ARBA00023295"/>
    </source>
</evidence>
<dbReference type="InterPro" id="IPR008979">
    <property type="entry name" value="Galactose-bd-like_sf"/>
</dbReference>
<comment type="catalytic activity">
    <reaction evidence="1">
        <text>Hydrolysis of terminal, non-reducing beta-D-mannose residues in beta-D-mannosides.</text>
        <dbReference type="EC" id="3.2.1.25"/>
    </reaction>
</comment>
<organism evidence="15 16">
    <name type="scientific">Littorina saxatilis</name>
    <dbReference type="NCBI Taxonomy" id="31220"/>
    <lineage>
        <taxon>Eukaryota</taxon>
        <taxon>Metazoa</taxon>
        <taxon>Spiralia</taxon>
        <taxon>Lophotrochozoa</taxon>
        <taxon>Mollusca</taxon>
        <taxon>Gastropoda</taxon>
        <taxon>Caenogastropoda</taxon>
        <taxon>Littorinimorpha</taxon>
        <taxon>Littorinoidea</taxon>
        <taxon>Littorinidae</taxon>
        <taxon>Littorina</taxon>
    </lineage>
</organism>
<dbReference type="GO" id="GO:0005764">
    <property type="term" value="C:lysosome"/>
    <property type="evidence" value="ECO:0007669"/>
    <property type="project" value="UniProtKB-SubCell"/>
</dbReference>
<dbReference type="Gene3D" id="3.20.20.80">
    <property type="entry name" value="Glycosidases"/>
    <property type="match status" value="1"/>
</dbReference>
<keyword evidence="9" id="KW-0326">Glycosidase</keyword>
<evidence type="ECO:0000256" key="7">
    <source>
        <dbReference type="ARBA" id="ARBA00023180"/>
    </source>
</evidence>
<dbReference type="Pfam" id="PF00703">
    <property type="entry name" value="Glyco_hydro_2"/>
    <property type="match status" value="1"/>
</dbReference>
<evidence type="ECO:0000256" key="8">
    <source>
        <dbReference type="ARBA" id="ARBA00023228"/>
    </source>
</evidence>
<feature type="signal peptide" evidence="11">
    <location>
        <begin position="1"/>
        <end position="18"/>
    </location>
</feature>
<dbReference type="SUPFAM" id="SSF51445">
    <property type="entry name" value="(Trans)glycosidases"/>
    <property type="match status" value="1"/>
</dbReference>
<comment type="subcellular location">
    <subcellularLocation>
        <location evidence="2">Lysosome</location>
    </subcellularLocation>
</comment>
<accession>A0AAN9G3N7</accession>
<dbReference type="InterPro" id="IPR041625">
    <property type="entry name" value="Beta-mannosidase_Ig"/>
</dbReference>
<dbReference type="GO" id="GO:0005975">
    <property type="term" value="P:carbohydrate metabolic process"/>
    <property type="evidence" value="ECO:0007669"/>
    <property type="project" value="InterPro"/>
</dbReference>
<dbReference type="InterPro" id="IPR006102">
    <property type="entry name" value="Ig-like_GH2"/>
</dbReference>
<dbReference type="EMBL" id="JBAMIC010000019">
    <property type="protein sequence ID" value="KAK7093664.1"/>
    <property type="molecule type" value="Genomic_DNA"/>
</dbReference>
<feature type="domain" description="Glycoside hydrolase family 2 immunoglobulin-like beta-sandwich" evidence="12">
    <location>
        <begin position="218"/>
        <end position="323"/>
    </location>
</feature>
<proteinExistence type="inferred from homology"/>
<dbReference type="Gene3D" id="2.60.120.260">
    <property type="entry name" value="Galactose-binding domain-like"/>
    <property type="match status" value="1"/>
</dbReference>
<dbReference type="InterPro" id="IPR013783">
    <property type="entry name" value="Ig-like_fold"/>
</dbReference>
<keyword evidence="5 11" id="KW-0732">Signal</keyword>
<dbReference type="AlphaFoldDB" id="A0AAN9G3N7"/>
<evidence type="ECO:0000259" key="12">
    <source>
        <dbReference type="Pfam" id="PF00703"/>
    </source>
</evidence>
<evidence type="ECO:0000256" key="3">
    <source>
        <dbReference type="ARBA" id="ARBA00007401"/>
    </source>
</evidence>
<evidence type="ECO:0000256" key="5">
    <source>
        <dbReference type="ARBA" id="ARBA00022729"/>
    </source>
</evidence>
<feature type="chain" id="PRO_5042925131" description="beta-mannosidase" evidence="11">
    <location>
        <begin position="19"/>
        <end position="925"/>
    </location>
</feature>
<sequence>MAPAFVLLLVVFSSMCSAIYVQNLNGQWIVSCARKGISVTGQVPGSMYTALIENKHIKDPLYRDNDVKLAWIGHENWTYTRYFQVSSAMAQSQSVLLVAEGIDTVSTVFINGRAVMGTDNMFIKYTLDVKPFVKPGNNTIQLSFQSATDFAKKQADTYPYTVPPTCTLPVQHGECHVNFIRKEQCSFSWDWGPSFPTQGIWKPIYLKAFDSAVIDMATVEVAPDSIDQGWELRTKTFFNVNSRSPVTGQLQIKLDGTSIAETHSVTLTSASNMTAFNISVPKSAGVKQWWPNGYGKQTLYNVYFVFTAANGEVTSQRRRIGFRTIELVQDPVSALPQQGLTFYFKVNGFPIFMKGSNWIPADSFQERITKDRLRLLLQSAVDTHMNAMRVWGGGVFESEDFYDLTDELGILIWQDLMFSVALYSTHQPFLDTVTEEVTYQVRRLMHRPSILLWAGSNENEKALRGNWFGISNYTLYYDDYVKLYVSTIMPIMQAENPNRVYLTSSPSDGKETVKEGYVAKDPGSQLYGDIHFYDYGMDQWKADRFRIPRFASEYGIEAWCNYETLKDVFEDSDMSYCSPQADHRQHHTGGDTEMEMEIMKHLTLPPSGTPEPLRFKNFIYLTQINQAMSVKSQTEHYRRHQGSLQDDGRGLTMGALYWQLNDIWQAPTWASIDYSGRWKMLQYYALDFFNPVLVSPFLDGFDINIFVVVDQIPTVPVRDPHGRQLTFEPMSQFKDILNSSVERENVLDLTAKVGHDVNGVVTIEMYNWNNFQALHRWTVPYKLNTTAESIFKQGVGSMMSEAGCSSKKDCFIYTYVNDPTAGINNWIYLAELKDSNLQKAQVTIVNVHQDSDRDFSIDLATTAIAPFVWLEAGSIMGRFSTNGFLMVKPTTMVKFTAWKDVDFHTLHNALTVGSLMEVYGAWELQ</sequence>
<evidence type="ECO:0000259" key="14">
    <source>
        <dbReference type="Pfam" id="PF22666"/>
    </source>
</evidence>
<dbReference type="FunFam" id="2.60.120.260:FF:000060">
    <property type="entry name" value="Probable beta-mannosidase"/>
    <property type="match status" value="1"/>
</dbReference>
<dbReference type="SUPFAM" id="SSF49303">
    <property type="entry name" value="beta-Galactosidase/glucuronidase domain"/>
    <property type="match status" value="1"/>
</dbReference>
<evidence type="ECO:0000256" key="10">
    <source>
        <dbReference type="ARBA" id="ARBA00033445"/>
    </source>
</evidence>
<evidence type="ECO:0000256" key="6">
    <source>
        <dbReference type="ARBA" id="ARBA00022801"/>
    </source>
</evidence>
<evidence type="ECO:0000259" key="13">
    <source>
        <dbReference type="Pfam" id="PF17753"/>
    </source>
</evidence>
<feature type="domain" description="Beta-mannosidase Ig-fold" evidence="13">
    <location>
        <begin position="837"/>
        <end position="917"/>
    </location>
</feature>
<evidence type="ECO:0000313" key="15">
    <source>
        <dbReference type="EMBL" id="KAK7093664.1"/>
    </source>
</evidence>
<dbReference type="FunFam" id="3.20.20.80:FF:000035">
    <property type="entry name" value="Mannosidase beta"/>
    <property type="match status" value="1"/>
</dbReference>
<dbReference type="InterPro" id="IPR017853">
    <property type="entry name" value="GH"/>
</dbReference>
<dbReference type="EC" id="3.2.1.25" evidence="4"/>
<keyword evidence="16" id="KW-1185">Reference proteome</keyword>
<dbReference type="Gene3D" id="2.60.40.10">
    <property type="entry name" value="Immunoglobulins"/>
    <property type="match status" value="2"/>
</dbReference>
<keyword evidence="6" id="KW-0378">Hydrolase</keyword>
<gene>
    <name evidence="15" type="ORF">V1264_007367</name>
</gene>
<evidence type="ECO:0000313" key="16">
    <source>
        <dbReference type="Proteomes" id="UP001374579"/>
    </source>
</evidence>
<dbReference type="InterPro" id="IPR050887">
    <property type="entry name" value="Beta-mannosidase_GH2"/>
</dbReference>
<dbReference type="Pfam" id="PF17753">
    <property type="entry name" value="Ig_mannosidase"/>
    <property type="match status" value="1"/>
</dbReference>
<keyword evidence="7" id="KW-0325">Glycoprotein</keyword>
<comment type="similarity">
    <text evidence="3">Belongs to the glycosyl hydrolase 2 family.</text>
</comment>
<evidence type="ECO:0000256" key="2">
    <source>
        <dbReference type="ARBA" id="ARBA00004371"/>
    </source>
</evidence>
<dbReference type="FunFam" id="2.60.40.10:FF:000650">
    <property type="entry name" value="Mannosidase beta"/>
    <property type="match status" value="1"/>
</dbReference>
<dbReference type="Proteomes" id="UP001374579">
    <property type="component" value="Unassembled WGS sequence"/>
</dbReference>
<evidence type="ECO:0000256" key="11">
    <source>
        <dbReference type="SAM" id="SignalP"/>
    </source>
</evidence>